<feature type="signal peptide" evidence="3">
    <location>
        <begin position="1"/>
        <end position="24"/>
    </location>
</feature>
<evidence type="ECO:0000259" key="5">
    <source>
        <dbReference type="Pfam" id="PF20990"/>
    </source>
</evidence>
<feature type="transmembrane region" description="Helical" evidence="2">
    <location>
        <begin position="232"/>
        <end position="250"/>
    </location>
</feature>
<keyword evidence="2" id="KW-1133">Transmembrane helix</keyword>
<dbReference type="Pfam" id="PF20990">
    <property type="entry name" value="DUF2207_C"/>
    <property type="match status" value="1"/>
</dbReference>
<feature type="compositionally biased region" description="Gly residues" evidence="1">
    <location>
        <begin position="545"/>
        <end position="561"/>
    </location>
</feature>
<evidence type="ECO:0000259" key="4">
    <source>
        <dbReference type="Pfam" id="PF09972"/>
    </source>
</evidence>
<reference evidence="6 7" key="1">
    <citation type="submission" date="2020-08" db="EMBL/GenBank/DDBJ databases">
        <title>A Genomic Blueprint of the Chicken Gut Microbiome.</title>
        <authorList>
            <person name="Gilroy R."/>
            <person name="Ravi A."/>
            <person name="Getino M."/>
            <person name="Pursley I."/>
            <person name="Horton D.L."/>
            <person name="Alikhan N.-F."/>
            <person name="Baker D."/>
            <person name="Gharbi K."/>
            <person name="Hall N."/>
            <person name="Watson M."/>
            <person name="Adriaenssens E.M."/>
            <person name="Foster-Nyarko E."/>
            <person name="Jarju S."/>
            <person name="Secka A."/>
            <person name="Antonio M."/>
            <person name="Oren A."/>
            <person name="Chaudhuri R."/>
            <person name="La Ragione R.M."/>
            <person name="Hildebrand F."/>
            <person name="Pallen M.J."/>
        </authorList>
    </citation>
    <scope>NUCLEOTIDE SEQUENCE [LARGE SCALE GENOMIC DNA]</scope>
    <source>
        <strain evidence="6 7">Sa2YVA2</strain>
    </source>
</reference>
<evidence type="ECO:0000256" key="1">
    <source>
        <dbReference type="SAM" id="MobiDB-lite"/>
    </source>
</evidence>
<evidence type="ECO:0000313" key="6">
    <source>
        <dbReference type="EMBL" id="MBD7984805.1"/>
    </source>
</evidence>
<feature type="transmembrane region" description="Helical" evidence="2">
    <location>
        <begin position="419"/>
        <end position="436"/>
    </location>
</feature>
<feature type="domain" description="DUF2207" evidence="4">
    <location>
        <begin position="28"/>
        <end position="193"/>
    </location>
</feature>
<proteinExistence type="predicted"/>
<feature type="region of interest" description="Disordered" evidence="1">
    <location>
        <begin position="538"/>
        <end position="561"/>
    </location>
</feature>
<name>A0ABR8U9T6_9BACL</name>
<dbReference type="InterPro" id="IPR048389">
    <property type="entry name" value="YciQ-like_C"/>
</dbReference>
<feature type="domain" description="Predicted membrane protein YciQ-like C-terminal" evidence="5">
    <location>
        <begin position="294"/>
        <end position="471"/>
    </location>
</feature>
<evidence type="ECO:0000313" key="7">
    <source>
        <dbReference type="Proteomes" id="UP000626786"/>
    </source>
</evidence>
<sequence>MKMMKGILTLLIAIFLFLPNQAHAVDFSIPEVTIDAYLQADGNAEVVEHHTYDFPGKFNGLIRGLIPKKGSKITDFKASEKGTLLEVEKIDGEYRIHRKGKKEIVNVEITYTIENAVKKFEDGTEFYWPFFDDRNETDYGNMTVRIHPPKRVETAEFLGYGAAERSGSVDKDGIVTFAMGKVPSGTNGDIRVVYDNALFPHVTLVQGSALKEMEKDRNMQAFLYDNRDTAGLWGWLLFGLLALLVAWGMLKMRIVKQRSQREARAQFPEGFFVPSEKLSMPATILYVKGGLFSSEMMVAALLDLIRKGYVEQLSEKDFRLVDEEVEFEHERALIDLLFRKAGDGTNFNMDDLVSYTKNELNHPAYNEGFAAWQKGVRDEVKEEDLIEKKPKLRMNFILASIGFVVVAILFGIFSHFISMLLAIAATVITLVVGLVYRPRTNEGHVLYEEWQHFRNAFESFGDFNAEKWRSLPTDERLRAYTFGVGVQDIHIQSELDKFEQANARSTESASSYGFNYMYVNPVLLTTVFASATTTASASSSSYSASGGGGGTGGGGGGSGAF</sequence>
<dbReference type="EMBL" id="JACSQN010000007">
    <property type="protein sequence ID" value="MBD7984805.1"/>
    <property type="molecule type" value="Genomic_DNA"/>
</dbReference>
<protein>
    <submittedName>
        <fullName evidence="6">DUF2207 domain-containing protein</fullName>
    </submittedName>
</protein>
<gene>
    <name evidence="6" type="ORF">H9649_09440</name>
</gene>
<accession>A0ABR8U9T6</accession>
<dbReference type="Proteomes" id="UP000626786">
    <property type="component" value="Unassembled WGS sequence"/>
</dbReference>
<feature type="transmembrane region" description="Helical" evidence="2">
    <location>
        <begin position="396"/>
        <end position="413"/>
    </location>
</feature>
<comment type="caution">
    <text evidence="6">The sequence shown here is derived from an EMBL/GenBank/DDBJ whole genome shotgun (WGS) entry which is preliminary data.</text>
</comment>
<dbReference type="InterPro" id="IPR018702">
    <property type="entry name" value="DUF2207"/>
</dbReference>
<dbReference type="RefSeq" id="WP_191694500.1">
    <property type="nucleotide sequence ID" value="NZ_JACSQN010000007.1"/>
</dbReference>
<dbReference type="Pfam" id="PF09972">
    <property type="entry name" value="DUF2207"/>
    <property type="match status" value="1"/>
</dbReference>
<keyword evidence="3" id="KW-0732">Signal</keyword>
<keyword evidence="2" id="KW-0812">Transmembrane</keyword>
<evidence type="ECO:0000256" key="3">
    <source>
        <dbReference type="SAM" id="SignalP"/>
    </source>
</evidence>
<organism evidence="6 7">
    <name type="scientific">Sporosarcina quadrami</name>
    <dbReference type="NCBI Taxonomy" id="2762234"/>
    <lineage>
        <taxon>Bacteria</taxon>
        <taxon>Bacillati</taxon>
        <taxon>Bacillota</taxon>
        <taxon>Bacilli</taxon>
        <taxon>Bacillales</taxon>
        <taxon>Caryophanaceae</taxon>
        <taxon>Sporosarcina</taxon>
    </lineage>
</organism>
<keyword evidence="2" id="KW-0472">Membrane</keyword>
<feature type="chain" id="PRO_5046187043" evidence="3">
    <location>
        <begin position="25"/>
        <end position="561"/>
    </location>
</feature>
<keyword evidence="7" id="KW-1185">Reference proteome</keyword>
<evidence type="ECO:0000256" key="2">
    <source>
        <dbReference type="SAM" id="Phobius"/>
    </source>
</evidence>